<keyword evidence="5" id="KW-0186">Copper</keyword>
<accession>A0ABV9P056</accession>
<dbReference type="Pfam" id="PF00403">
    <property type="entry name" value="HMA"/>
    <property type="match status" value="1"/>
</dbReference>
<gene>
    <name evidence="8" type="primary">copZ</name>
    <name evidence="8" type="ORF">ACFO4L_15200</name>
</gene>
<keyword evidence="3" id="KW-0963">Cytoplasm</keyword>
<comment type="subcellular location">
    <subcellularLocation>
        <location evidence="1">Cytoplasm</location>
    </subcellularLocation>
</comment>
<keyword evidence="4" id="KW-0479">Metal-binding</keyword>
<dbReference type="InterPro" id="IPR049740">
    <property type="entry name" value="CopZ"/>
</dbReference>
<proteinExistence type="predicted"/>
<dbReference type="InterPro" id="IPR006121">
    <property type="entry name" value="HMA_dom"/>
</dbReference>
<keyword evidence="6" id="KW-0143">Chaperone</keyword>
<dbReference type="RefSeq" id="WP_377910519.1">
    <property type="nucleotide sequence ID" value="NZ_JBHSGK010000020.1"/>
</dbReference>
<dbReference type="CDD" id="cd00371">
    <property type="entry name" value="HMA"/>
    <property type="match status" value="1"/>
</dbReference>
<dbReference type="PANTHER" id="PTHR46594">
    <property type="entry name" value="P-TYPE CATION-TRANSPORTING ATPASE"/>
    <property type="match status" value="1"/>
</dbReference>
<name>A0ABV9P056_9BACI</name>
<dbReference type="InterPro" id="IPR036163">
    <property type="entry name" value="HMA_dom_sf"/>
</dbReference>
<dbReference type="NCBIfam" id="TIGR00003">
    <property type="entry name" value="copper ion binding protein"/>
    <property type="match status" value="1"/>
</dbReference>
<evidence type="ECO:0000313" key="8">
    <source>
        <dbReference type="EMBL" id="MFC4737926.1"/>
    </source>
</evidence>
<dbReference type="Proteomes" id="UP001595896">
    <property type="component" value="Unassembled WGS sequence"/>
</dbReference>
<feature type="domain" description="HMA" evidence="7">
    <location>
        <begin position="2"/>
        <end position="68"/>
    </location>
</feature>
<dbReference type="PROSITE" id="PS50846">
    <property type="entry name" value="HMA_2"/>
    <property type="match status" value="1"/>
</dbReference>
<evidence type="ECO:0000256" key="6">
    <source>
        <dbReference type="ARBA" id="ARBA00023186"/>
    </source>
</evidence>
<evidence type="ECO:0000259" key="7">
    <source>
        <dbReference type="PROSITE" id="PS50846"/>
    </source>
</evidence>
<dbReference type="PRINTS" id="PR00944">
    <property type="entry name" value="CUEXPORT"/>
</dbReference>
<dbReference type="Gene3D" id="3.30.70.100">
    <property type="match status" value="1"/>
</dbReference>
<sequence>MLNKTINVKGMTCGHCVSSVEGSVGSLEGVDKVKVDLDQATVDVVFNPDQVTEDQIKETIDDQGFDVVS</sequence>
<evidence type="ECO:0000256" key="1">
    <source>
        <dbReference type="ARBA" id="ARBA00004496"/>
    </source>
</evidence>
<comment type="caution">
    <text evidence="8">The sequence shown here is derived from an EMBL/GenBank/DDBJ whole genome shotgun (WGS) entry which is preliminary data.</text>
</comment>
<keyword evidence="9" id="KW-1185">Reference proteome</keyword>
<dbReference type="InterPro" id="IPR000428">
    <property type="entry name" value="Cu-bd"/>
</dbReference>
<evidence type="ECO:0000256" key="3">
    <source>
        <dbReference type="ARBA" id="ARBA00022490"/>
    </source>
</evidence>
<dbReference type="InterPro" id="IPR017969">
    <property type="entry name" value="Heavy-metal-associated_CS"/>
</dbReference>
<evidence type="ECO:0000256" key="5">
    <source>
        <dbReference type="ARBA" id="ARBA00023008"/>
    </source>
</evidence>
<reference evidence="9" key="1">
    <citation type="journal article" date="2019" name="Int. J. Syst. Evol. Microbiol.">
        <title>The Global Catalogue of Microorganisms (GCM) 10K type strain sequencing project: providing services to taxonomists for standard genome sequencing and annotation.</title>
        <authorList>
            <consortium name="The Broad Institute Genomics Platform"/>
            <consortium name="The Broad Institute Genome Sequencing Center for Infectious Disease"/>
            <person name="Wu L."/>
            <person name="Ma J."/>
        </authorList>
    </citation>
    <scope>NUCLEOTIDE SEQUENCE [LARGE SCALE GENOMIC DNA]</scope>
    <source>
        <strain evidence="9">JCM 12165</strain>
    </source>
</reference>
<protein>
    <recommendedName>
        <fullName evidence="2">Copper chaperone CopZ</fullName>
    </recommendedName>
</protein>
<organism evidence="8 9">
    <name type="scientific">Bacillus daqingensis</name>
    <dbReference type="NCBI Taxonomy" id="872396"/>
    <lineage>
        <taxon>Bacteria</taxon>
        <taxon>Bacillati</taxon>
        <taxon>Bacillota</taxon>
        <taxon>Bacilli</taxon>
        <taxon>Bacillales</taxon>
        <taxon>Bacillaceae</taxon>
        <taxon>Bacillus</taxon>
    </lineage>
</organism>
<dbReference type="EMBL" id="JBHSGK010000020">
    <property type="protein sequence ID" value="MFC4737926.1"/>
    <property type="molecule type" value="Genomic_DNA"/>
</dbReference>
<evidence type="ECO:0000256" key="4">
    <source>
        <dbReference type="ARBA" id="ARBA00022723"/>
    </source>
</evidence>
<evidence type="ECO:0000256" key="2">
    <source>
        <dbReference type="ARBA" id="ARBA00015313"/>
    </source>
</evidence>
<dbReference type="InterPro" id="IPR006122">
    <property type="entry name" value="HMA_Cu_ion-bd"/>
</dbReference>
<dbReference type="PROSITE" id="PS01047">
    <property type="entry name" value="HMA_1"/>
    <property type="match status" value="1"/>
</dbReference>
<dbReference type="PANTHER" id="PTHR46594:SF4">
    <property type="entry name" value="P-TYPE CATION-TRANSPORTING ATPASE"/>
    <property type="match status" value="1"/>
</dbReference>
<dbReference type="SUPFAM" id="SSF55008">
    <property type="entry name" value="HMA, heavy metal-associated domain"/>
    <property type="match status" value="1"/>
</dbReference>
<evidence type="ECO:0000313" key="9">
    <source>
        <dbReference type="Proteomes" id="UP001595896"/>
    </source>
</evidence>
<dbReference type="NCBIfam" id="NF033795">
    <property type="entry name" value="chaper_CopZ_Bs"/>
    <property type="match status" value="1"/>
</dbReference>